<proteinExistence type="predicted"/>
<dbReference type="EMBL" id="QRYC01000006">
    <property type="protein sequence ID" value="RGU57166.1"/>
    <property type="molecule type" value="Genomic_DNA"/>
</dbReference>
<dbReference type="Proteomes" id="UP001212263">
    <property type="component" value="Unassembled WGS sequence"/>
</dbReference>
<organism evidence="4 6">
    <name type="scientific">Odoribacter splanchnicus</name>
    <dbReference type="NCBI Taxonomy" id="28118"/>
    <lineage>
        <taxon>Bacteria</taxon>
        <taxon>Pseudomonadati</taxon>
        <taxon>Bacteroidota</taxon>
        <taxon>Bacteroidia</taxon>
        <taxon>Bacteroidales</taxon>
        <taxon>Odoribacteraceae</taxon>
        <taxon>Odoribacter</taxon>
    </lineage>
</organism>
<sequence>MDLTGKWRYIENYGYGVAEGELYLKQKGQTLAGRIVFTDKVEGESSYMIQEFLKGELEGRKVRLEAVEFDIIHSEFPITYQLDHWFGLLVDDNTIKGVSKDGQGVEGYFEFEKVATSLPMEI</sequence>
<evidence type="ECO:0000313" key="4">
    <source>
        <dbReference type="EMBL" id="RGY04721.1"/>
    </source>
</evidence>
<evidence type="ECO:0000313" key="3">
    <source>
        <dbReference type="EMBL" id="RGU57166.1"/>
    </source>
</evidence>
<dbReference type="EMBL" id="QSCO01000022">
    <property type="protein sequence ID" value="RGY04721.1"/>
    <property type="molecule type" value="Genomic_DNA"/>
</dbReference>
<reference evidence="1" key="2">
    <citation type="submission" date="2022-01" db="EMBL/GenBank/DDBJ databases">
        <title>Collection of gut derived symbiotic bacterial strains cultured from healthy donors.</title>
        <authorList>
            <person name="Lin H."/>
            <person name="Kohout C."/>
            <person name="Waligurski E."/>
            <person name="Pamer E.G."/>
        </authorList>
    </citation>
    <scope>NUCLEOTIDE SEQUENCE</scope>
    <source>
        <strain evidence="1">DFI.1.149</strain>
    </source>
</reference>
<protein>
    <recommendedName>
        <fullName evidence="7">Lipocalin-like domain-containing protein</fullName>
    </recommendedName>
</protein>
<dbReference type="EMBL" id="JAQMRD010000015">
    <property type="protein sequence ID" value="MDB9223701.1"/>
    <property type="molecule type" value="Genomic_DNA"/>
</dbReference>
<reference evidence="2" key="3">
    <citation type="submission" date="2023-01" db="EMBL/GenBank/DDBJ databases">
        <title>Human gut microbiome strain richness.</title>
        <authorList>
            <person name="Chen-Liaw A."/>
        </authorList>
    </citation>
    <scope>NUCLEOTIDE SEQUENCE</scope>
    <source>
        <strain evidence="2">RTP21484st1_B7_RTP21484_190118</strain>
    </source>
</reference>
<name>A0A1Y3YJP0_9BACT</name>
<comment type="caution">
    <text evidence="4">The sequence shown here is derived from an EMBL/GenBank/DDBJ whole genome shotgun (WGS) entry which is preliminary data.</text>
</comment>
<dbReference type="Proteomes" id="UP001199750">
    <property type="component" value="Unassembled WGS sequence"/>
</dbReference>
<evidence type="ECO:0000313" key="6">
    <source>
        <dbReference type="Proteomes" id="UP000284434"/>
    </source>
</evidence>
<dbReference type="AlphaFoldDB" id="A0A1Y3YJP0"/>
<dbReference type="RefSeq" id="WP_022160668.1">
    <property type="nucleotide sequence ID" value="NZ_BAABYK010000001.1"/>
</dbReference>
<evidence type="ECO:0000313" key="5">
    <source>
        <dbReference type="Proteomes" id="UP000284243"/>
    </source>
</evidence>
<accession>A0A1Y3YJP0</accession>
<evidence type="ECO:0000313" key="1">
    <source>
        <dbReference type="EMBL" id="MCG4959482.1"/>
    </source>
</evidence>
<gene>
    <name evidence="3" type="ORF">DWW57_06320</name>
    <name evidence="4" type="ORF">DXA53_14680</name>
    <name evidence="1" type="ORF">L0P03_06400</name>
    <name evidence="2" type="ORF">PN645_11865</name>
</gene>
<evidence type="ECO:0008006" key="7">
    <source>
        <dbReference type="Google" id="ProtNLM"/>
    </source>
</evidence>
<reference evidence="5 6" key="1">
    <citation type="submission" date="2018-08" db="EMBL/GenBank/DDBJ databases">
        <title>A genome reference for cultivated species of the human gut microbiota.</title>
        <authorList>
            <person name="Zou Y."/>
            <person name="Xue W."/>
            <person name="Luo G."/>
        </authorList>
    </citation>
    <scope>NUCLEOTIDE SEQUENCE [LARGE SCALE GENOMIC DNA]</scope>
    <source>
        <strain evidence="3 5">AF16-14</strain>
        <strain evidence="4 6">OF03-11</strain>
    </source>
</reference>
<dbReference type="Proteomes" id="UP000284434">
    <property type="component" value="Unassembled WGS sequence"/>
</dbReference>
<evidence type="ECO:0000313" key="2">
    <source>
        <dbReference type="EMBL" id="MDB9223701.1"/>
    </source>
</evidence>
<dbReference type="Proteomes" id="UP000284243">
    <property type="component" value="Unassembled WGS sequence"/>
</dbReference>
<dbReference type="EMBL" id="JAKNDN010000010">
    <property type="protein sequence ID" value="MCG4959482.1"/>
    <property type="molecule type" value="Genomic_DNA"/>
</dbReference>